<reference evidence="1 2" key="1">
    <citation type="journal article" date="2018" name="Mol. Biol. Evol.">
        <title>Broad Genomic Sampling Reveals a Smut Pathogenic Ancestry of the Fungal Clade Ustilaginomycotina.</title>
        <authorList>
            <person name="Kijpornyongpan T."/>
            <person name="Mondo S.J."/>
            <person name="Barry K."/>
            <person name="Sandor L."/>
            <person name="Lee J."/>
            <person name="Lipzen A."/>
            <person name="Pangilinan J."/>
            <person name="LaButti K."/>
            <person name="Hainaut M."/>
            <person name="Henrissat B."/>
            <person name="Grigoriev I.V."/>
            <person name="Spatafora J.W."/>
            <person name="Aime M.C."/>
        </authorList>
    </citation>
    <scope>NUCLEOTIDE SEQUENCE [LARGE SCALE GENOMIC DNA]</scope>
    <source>
        <strain evidence="1 2">SA 807</strain>
    </source>
</reference>
<protein>
    <submittedName>
        <fullName evidence="1">Uncharacterized protein</fullName>
    </submittedName>
</protein>
<organism evidence="1 2">
    <name type="scientific">Violaceomyces palustris</name>
    <dbReference type="NCBI Taxonomy" id="1673888"/>
    <lineage>
        <taxon>Eukaryota</taxon>
        <taxon>Fungi</taxon>
        <taxon>Dikarya</taxon>
        <taxon>Basidiomycota</taxon>
        <taxon>Ustilaginomycotina</taxon>
        <taxon>Ustilaginomycetes</taxon>
        <taxon>Violaceomycetales</taxon>
        <taxon>Violaceomycetaceae</taxon>
        <taxon>Violaceomyces</taxon>
    </lineage>
</organism>
<gene>
    <name evidence="1" type="ORF">IE53DRAFT_386188</name>
</gene>
<evidence type="ECO:0000313" key="1">
    <source>
        <dbReference type="EMBL" id="PWN51445.1"/>
    </source>
</evidence>
<dbReference type="Proteomes" id="UP000245626">
    <property type="component" value="Unassembled WGS sequence"/>
</dbReference>
<name>A0ACD0P036_9BASI</name>
<keyword evidence="2" id="KW-1185">Reference proteome</keyword>
<accession>A0ACD0P036</accession>
<sequence length="56" mass="6439">MNRSLRKEGRWNEEVGVNGWLDRACSWKVEMVGLLVCRSFARFVSCLLFDGGTETE</sequence>
<proteinExistence type="predicted"/>
<evidence type="ECO:0000313" key="2">
    <source>
        <dbReference type="Proteomes" id="UP000245626"/>
    </source>
</evidence>
<dbReference type="EMBL" id="KZ819843">
    <property type="protein sequence ID" value="PWN51445.1"/>
    <property type="molecule type" value="Genomic_DNA"/>
</dbReference>